<keyword evidence="2" id="KW-1133">Transmembrane helix</keyword>
<feature type="region of interest" description="Disordered" evidence="1">
    <location>
        <begin position="43"/>
        <end position="97"/>
    </location>
</feature>
<proteinExistence type="predicted"/>
<comment type="caution">
    <text evidence="4">The sequence shown here is derived from an EMBL/GenBank/DDBJ whole genome shotgun (WGS) entry which is preliminary data.</text>
</comment>
<dbReference type="EMBL" id="VCGU01000009">
    <property type="protein sequence ID" value="TRY70308.1"/>
    <property type="molecule type" value="Genomic_DNA"/>
</dbReference>
<dbReference type="AlphaFoldDB" id="A0A553NY18"/>
<name>A0A553NY18_TIGCA</name>
<organism evidence="4 5">
    <name type="scientific">Tigriopus californicus</name>
    <name type="common">Marine copepod</name>
    <dbReference type="NCBI Taxonomy" id="6832"/>
    <lineage>
        <taxon>Eukaryota</taxon>
        <taxon>Metazoa</taxon>
        <taxon>Ecdysozoa</taxon>
        <taxon>Arthropoda</taxon>
        <taxon>Crustacea</taxon>
        <taxon>Multicrustacea</taxon>
        <taxon>Hexanauplia</taxon>
        <taxon>Copepoda</taxon>
        <taxon>Harpacticoida</taxon>
        <taxon>Harpacticidae</taxon>
        <taxon>Tigriopus</taxon>
    </lineage>
</organism>
<keyword evidence="2" id="KW-0472">Membrane</keyword>
<feature type="compositionally biased region" description="Low complexity" evidence="1">
    <location>
        <begin position="43"/>
        <end position="65"/>
    </location>
</feature>
<reference evidence="4 5" key="1">
    <citation type="journal article" date="2018" name="Nat. Ecol. Evol.">
        <title>Genomic signatures of mitonuclear coevolution across populations of Tigriopus californicus.</title>
        <authorList>
            <person name="Barreto F.S."/>
            <person name="Watson E.T."/>
            <person name="Lima T.G."/>
            <person name="Willett C.S."/>
            <person name="Edmands S."/>
            <person name="Li W."/>
            <person name="Burton R.S."/>
        </authorList>
    </citation>
    <scope>NUCLEOTIDE SEQUENCE [LARGE SCALE GENOMIC DNA]</scope>
    <source>
        <strain evidence="4 5">San Diego</strain>
    </source>
</reference>
<feature type="chain" id="PRO_5021732784" description="SEA domain-containing protein" evidence="3">
    <location>
        <begin position="20"/>
        <end position="236"/>
    </location>
</feature>
<protein>
    <recommendedName>
        <fullName evidence="6">SEA domain-containing protein</fullName>
    </recommendedName>
</protein>
<evidence type="ECO:0000313" key="4">
    <source>
        <dbReference type="EMBL" id="TRY70308.1"/>
    </source>
</evidence>
<feature type="signal peptide" evidence="3">
    <location>
        <begin position="1"/>
        <end position="19"/>
    </location>
</feature>
<evidence type="ECO:0008006" key="6">
    <source>
        <dbReference type="Google" id="ProtNLM"/>
    </source>
</evidence>
<sequence length="236" mass="25379">MALKLRLTVGFALILAVTADHASVLLSNSVSVPVSTSYNAADSFASPSSSSSASSSYSSSDQSGSYTVEEESQPVVNTYSISSTDTKTTKTESAPSVSGTPFSGNLYYYYPVAAYPIADPISNKDSASSYGNNYVQTEDSNLSPLIYLLVPLVILIVAIPFLALLGVNVTGSRQFLSGRSKDLDEKFGSFSDLQREIDVLLEKYVNALESYQCKDRIVCELGVRAQGLTGKEMFFR</sequence>
<evidence type="ECO:0000313" key="5">
    <source>
        <dbReference type="Proteomes" id="UP000318571"/>
    </source>
</evidence>
<evidence type="ECO:0000256" key="2">
    <source>
        <dbReference type="SAM" id="Phobius"/>
    </source>
</evidence>
<keyword evidence="2" id="KW-0812">Transmembrane</keyword>
<gene>
    <name evidence="4" type="ORF">TCAL_15060</name>
</gene>
<feature type="transmembrane region" description="Helical" evidence="2">
    <location>
        <begin position="145"/>
        <end position="169"/>
    </location>
</feature>
<dbReference type="Proteomes" id="UP000318571">
    <property type="component" value="Chromosome 9"/>
</dbReference>
<keyword evidence="5" id="KW-1185">Reference proteome</keyword>
<evidence type="ECO:0000256" key="3">
    <source>
        <dbReference type="SAM" id="SignalP"/>
    </source>
</evidence>
<keyword evidence="3" id="KW-0732">Signal</keyword>
<accession>A0A553NY18</accession>
<evidence type="ECO:0000256" key="1">
    <source>
        <dbReference type="SAM" id="MobiDB-lite"/>
    </source>
</evidence>